<keyword evidence="3" id="KW-1185">Reference proteome</keyword>
<feature type="compositionally biased region" description="Polar residues" evidence="1">
    <location>
        <begin position="51"/>
        <end position="68"/>
    </location>
</feature>
<dbReference type="Proteomes" id="UP001303222">
    <property type="component" value="Unassembled WGS sequence"/>
</dbReference>
<reference evidence="2" key="1">
    <citation type="journal article" date="2023" name="Mol. Phylogenet. Evol.">
        <title>Genome-scale phylogeny and comparative genomics of the fungal order Sordariales.</title>
        <authorList>
            <person name="Hensen N."/>
            <person name="Bonometti L."/>
            <person name="Westerberg I."/>
            <person name="Brannstrom I.O."/>
            <person name="Guillou S."/>
            <person name="Cros-Aarteil S."/>
            <person name="Calhoun S."/>
            <person name="Haridas S."/>
            <person name="Kuo A."/>
            <person name="Mondo S."/>
            <person name="Pangilinan J."/>
            <person name="Riley R."/>
            <person name="LaButti K."/>
            <person name="Andreopoulos B."/>
            <person name="Lipzen A."/>
            <person name="Chen C."/>
            <person name="Yan M."/>
            <person name="Daum C."/>
            <person name="Ng V."/>
            <person name="Clum A."/>
            <person name="Steindorff A."/>
            <person name="Ohm R.A."/>
            <person name="Martin F."/>
            <person name="Silar P."/>
            <person name="Natvig D.O."/>
            <person name="Lalanne C."/>
            <person name="Gautier V."/>
            <person name="Ament-Velasquez S.L."/>
            <person name="Kruys A."/>
            <person name="Hutchinson M.I."/>
            <person name="Powell A.J."/>
            <person name="Barry K."/>
            <person name="Miller A.N."/>
            <person name="Grigoriev I.V."/>
            <person name="Debuchy R."/>
            <person name="Gladieux P."/>
            <person name="Hiltunen Thoren M."/>
            <person name="Johannesson H."/>
        </authorList>
    </citation>
    <scope>NUCLEOTIDE SEQUENCE</scope>
    <source>
        <strain evidence="2">CBS 626.80</strain>
    </source>
</reference>
<feature type="region of interest" description="Disordered" evidence="1">
    <location>
        <begin position="1"/>
        <end position="83"/>
    </location>
</feature>
<comment type="caution">
    <text evidence="2">The sequence shown here is derived from an EMBL/GenBank/DDBJ whole genome shotgun (WGS) entry which is preliminary data.</text>
</comment>
<feature type="region of interest" description="Disordered" evidence="1">
    <location>
        <begin position="97"/>
        <end position="186"/>
    </location>
</feature>
<dbReference type="AlphaFoldDB" id="A0AAN6NVF2"/>
<sequence>MSRQSRTPDHGRVPQDITHQDAAEIPAVVSVSPAMTTSQQAHPRRIAPMRTPSSQRTTLHRQITQTRHLTNHESEATSPGNGRAVYGFVRRALVPISTSLQRSPGGPRPSREQSSCQCRRRPRSPSPIPRPSRRRRLTLTSEDTGIEVALPQAAASLARRPHAAGPEPEAEPVRPPVPPSRNPRSSNERLAEIRLFIAPNNYDKHVAEIRRRAMASLDSDEGITESEERLRRAIACEVAKIAPLLPLPSAPQAGHSRPPPHYIRRDAWRHPLGTDYDLTANVFRRQHNNGAPPLPLYTPVARPSERVLQFGGDEDEQRSALVRWMEEACCRKREENEDWLESTTWEQLFEIYLRSRLG</sequence>
<feature type="compositionally biased region" description="Low complexity" evidence="1">
    <location>
        <begin position="153"/>
        <end position="167"/>
    </location>
</feature>
<organism evidence="2 3">
    <name type="scientific">Pseudoneurospora amorphoporcata</name>
    <dbReference type="NCBI Taxonomy" id="241081"/>
    <lineage>
        <taxon>Eukaryota</taxon>
        <taxon>Fungi</taxon>
        <taxon>Dikarya</taxon>
        <taxon>Ascomycota</taxon>
        <taxon>Pezizomycotina</taxon>
        <taxon>Sordariomycetes</taxon>
        <taxon>Sordariomycetidae</taxon>
        <taxon>Sordariales</taxon>
        <taxon>Sordariaceae</taxon>
        <taxon>Pseudoneurospora</taxon>
    </lineage>
</organism>
<protein>
    <submittedName>
        <fullName evidence="2">Uncharacterized protein</fullName>
    </submittedName>
</protein>
<evidence type="ECO:0000313" key="3">
    <source>
        <dbReference type="Proteomes" id="UP001303222"/>
    </source>
</evidence>
<evidence type="ECO:0000256" key="1">
    <source>
        <dbReference type="SAM" id="MobiDB-lite"/>
    </source>
</evidence>
<reference evidence="2" key="2">
    <citation type="submission" date="2023-06" db="EMBL/GenBank/DDBJ databases">
        <authorList>
            <consortium name="Lawrence Berkeley National Laboratory"/>
            <person name="Mondo S.J."/>
            <person name="Hensen N."/>
            <person name="Bonometti L."/>
            <person name="Westerberg I."/>
            <person name="Brannstrom I.O."/>
            <person name="Guillou S."/>
            <person name="Cros-Aarteil S."/>
            <person name="Calhoun S."/>
            <person name="Haridas S."/>
            <person name="Kuo A."/>
            <person name="Pangilinan J."/>
            <person name="Riley R."/>
            <person name="Labutti K."/>
            <person name="Andreopoulos B."/>
            <person name="Lipzen A."/>
            <person name="Chen C."/>
            <person name="Yanf M."/>
            <person name="Daum C."/>
            <person name="Ng V."/>
            <person name="Clum A."/>
            <person name="Steindorff A."/>
            <person name="Ohm R."/>
            <person name="Martin F."/>
            <person name="Silar P."/>
            <person name="Natvig D."/>
            <person name="Lalanne C."/>
            <person name="Gautier V."/>
            <person name="Ament-Velasquez S.L."/>
            <person name="Kruys A."/>
            <person name="Hutchinson M.I."/>
            <person name="Powell A.J."/>
            <person name="Barry K."/>
            <person name="Miller A.N."/>
            <person name="Grigoriev I.V."/>
            <person name="Debuchy R."/>
            <person name="Gladieux P."/>
            <person name="Thoren M.H."/>
            <person name="Johannesson H."/>
        </authorList>
    </citation>
    <scope>NUCLEOTIDE SEQUENCE</scope>
    <source>
        <strain evidence="2">CBS 626.80</strain>
    </source>
</reference>
<gene>
    <name evidence="2" type="ORF">QBC32DRAFT_214063</name>
</gene>
<accession>A0AAN6NVF2</accession>
<feature type="compositionally biased region" description="Basic and acidic residues" evidence="1">
    <location>
        <begin position="1"/>
        <end position="22"/>
    </location>
</feature>
<evidence type="ECO:0000313" key="2">
    <source>
        <dbReference type="EMBL" id="KAK3951823.1"/>
    </source>
</evidence>
<dbReference type="EMBL" id="MU859138">
    <property type="protein sequence ID" value="KAK3951823.1"/>
    <property type="molecule type" value="Genomic_DNA"/>
</dbReference>
<name>A0AAN6NVF2_9PEZI</name>
<proteinExistence type="predicted"/>